<gene>
    <name evidence="1" type="ORF">N5D93_26115</name>
</gene>
<dbReference type="AlphaFoldDB" id="A0AA42S681"/>
<dbReference type="RefSeq" id="WP_279996993.1">
    <property type="nucleotide sequence ID" value="NZ_JAOCDZ010000024.1"/>
</dbReference>
<dbReference type="Proteomes" id="UP001161094">
    <property type="component" value="Unassembled WGS sequence"/>
</dbReference>
<evidence type="ECO:0000313" key="1">
    <source>
        <dbReference type="EMBL" id="MDH0739312.1"/>
    </source>
</evidence>
<name>A0AA42S681_9BURK</name>
<evidence type="ECO:0000313" key="2">
    <source>
        <dbReference type="Proteomes" id="UP001161094"/>
    </source>
</evidence>
<reference evidence="1" key="1">
    <citation type="submission" date="2022-09" db="EMBL/GenBank/DDBJ databases">
        <title>Intensive care unit water sources are persistently colonized with multi-drug resistant bacteria and are the site of extensive horizontal gene transfer of antibiotic resistance genes.</title>
        <authorList>
            <person name="Diorio-Toth L."/>
        </authorList>
    </citation>
    <scope>NUCLEOTIDE SEQUENCE</scope>
    <source>
        <strain evidence="1">GD03843</strain>
    </source>
</reference>
<proteinExistence type="predicted"/>
<protein>
    <submittedName>
        <fullName evidence="1">Uncharacterized protein</fullName>
    </submittedName>
</protein>
<comment type="caution">
    <text evidence="1">The sequence shown here is derived from an EMBL/GenBank/DDBJ whole genome shotgun (WGS) entry which is preliminary data.</text>
</comment>
<organism evidence="1 2">
    <name type="scientific">Achromobacter spanius</name>
    <dbReference type="NCBI Taxonomy" id="217203"/>
    <lineage>
        <taxon>Bacteria</taxon>
        <taxon>Pseudomonadati</taxon>
        <taxon>Pseudomonadota</taxon>
        <taxon>Betaproteobacteria</taxon>
        <taxon>Burkholderiales</taxon>
        <taxon>Alcaligenaceae</taxon>
        <taxon>Achromobacter</taxon>
    </lineage>
</organism>
<dbReference type="EMBL" id="JAOCDZ010000024">
    <property type="protein sequence ID" value="MDH0739312.1"/>
    <property type="molecule type" value="Genomic_DNA"/>
</dbReference>
<sequence>MNATASQNCNLTADDMRELLRLDHLAPGRFSAVLLEDLALLLAQGANPGAVVEEIEHLERPKSVPTRTKPSAPLRFPLLGLHHKHYQLTTADSLLINLRAEAKAHKPELTQTIYDGLRAAEKSDFETVADVAGKIAGALVSDAYNRRRADSRLTGEWIVYVTHEQQNFYICLAVHGDDAHTRAKVDRVVGDEWPFLRALVA</sequence>
<accession>A0AA42S681</accession>